<dbReference type="Pfam" id="PF00059">
    <property type="entry name" value="Lectin_C"/>
    <property type="match status" value="1"/>
</dbReference>
<protein>
    <recommendedName>
        <fullName evidence="3">C-type lectin domain-containing protein</fullName>
    </recommendedName>
</protein>
<gene>
    <name evidence="4" type="ORF">V1264_014340</name>
</gene>
<evidence type="ECO:0000313" key="4">
    <source>
        <dbReference type="EMBL" id="KAK7110474.1"/>
    </source>
</evidence>
<feature type="chain" id="PRO_5042903713" description="C-type lectin domain-containing protein" evidence="2">
    <location>
        <begin position="26"/>
        <end position="249"/>
    </location>
</feature>
<evidence type="ECO:0000256" key="2">
    <source>
        <dbReference type="SAM" id="SignalP"/>
    </source>
</evidence>
<dbReference type="SUPFAM" id="SSF56436">
    <property type="entry name" value="C-type lectin-like"/>
    <property type="match status" value="1"/>
</dbReference>
<dbReference type="PROSITE" id="PS50041">
    <property type="entry name" value="C_TYPE_LECTIN_2"/>
    <property type="match status" value="1"/>
</dbReference>
<dbReference type="InterPro" id="IPR001304">
    <property type="entry name" value="C-type_lectin-like"/>
</dbReference>
<keyword evidence="5" id="KW-1185">Reference proteome</keyword>
<dbReference type="SMART" id="SM00034">
    <property type="entry name" value="CLECT"/>
    <property type="match status" value="1"/>
</dbReference>
<dbReference type="PANTHER" id="PTHR22801:SF63">
    <property type="entry name" value="C-TYPE LECTIN DOMAIN-CONTAINING PROTEIN"/>
    <property type="match status" value="1"/>
</dbReference>
<dbReference type="InterPro" id="IPR016186">
    <property type="entry name" value="C-type_lectin-like/link_sf"/>
</dbReference>
<organism evidence="4 5">
    <name type="scientific">Littorina saxatilis</name>
    <dbReference type="NCBI Taxonomy" id="31220"/>
    <lineage>
        <taxon>Eukaryota</taxon>
        <taxon>Metazoa</taxon>
        <taxon>Spiralia</taxon>
        <taxon>Lophotrochozoa</taxon>
        <taxon>Mollusca</taxon>
        <taxon>Gastropoda</taxon>
        <taxon>Caenogastropoda</taxon>
        <taxon>Littorinimorpha</taxon>
        <taxon>Littorinoidea</taxon>
        <taxon>Littorinidae</taxon>
        <taxon>Littorina</taxon>
    </lineage>
</organism>
<dbReference type="InterPro" id="IPR018378">
    <property type="entry name" value="C-type_lectin_CS"/>
</dbReference>
<proteinExistence type="predicted"/>
<dbReference type="InterPro" id="IPR050801">
    <property type="entry name" value="Ca-Dep_Lectins_ImmuneDev"/>
</dbReference>
<dbReference type="Gene3D" id="3.10.100.10">
    <property type="entry name" value="Mannose-Binding Protein A, subunit A"/>
    <property type="match status" value="1"/>
</dbReference>
<dbReference type="Proteomes" id="UP001374579">
    <property type="component" value="Unassembled WGS sequence"/>
</dbReference>
<keyword evidence="1" id="KW-1015">Disulfide bond</keyword>
<comment type="caution">
    <text evidence="4">The sequence shown here is derived from an EMBL/GenBank/DDBJ whole genome shotgun (WGS) entry which is preliminary data.</text>
</comment>
<feature type="domain" description="C-type lectin" evidence="3">
    <location>
        <begin position="126"/>
        <end position="246"/>
    </location>
</feature>
<feature type="signal peptide" evidence="2">
    <location>
        <begin position="1"/>
        <end position="25"/>
    </location>
</feature>
<dbReference type="EMBL" id="JBAMIC010000003">
    <property type="protein sequence ID" value="KAK7110474.1"/>
    <property type="molecule type" value="Genomic_DNA"/>
</dbReference>
<evidence type="ECO:0000256" key="1">
    <source>
        <dbReference type="ARBA" id="ARBA00023157"/>
    </source>
</evidence>
<keyword evidence="2" id="KW-0732">Signal</keyword>
<sequence length="249" mass="27300">MVGISKEPSSFKLALILTTFVLVFGANSAMVNVGKFDHVSVEPGHMMTSVKQARSVHECAATCLSARCCPLQPCCTAFCQSLTSSVCYLNMTSESPEQPLPDTSLGFMCFVREKPACPVDLGYQLARGQCVKMYQELKNHGDARSKCEEDGGHLYYYTDLTTDEPVINELQAATMTKADIFWVGADRLTTSDYQWHDGCPLPDSDPIWKAGEPNGLGSHESCVEVVTANMLLNDFTCSGQSYFICQIDV</sequence>
<accession>A0AAN9BSC2</accession>
<reference evidence="4 5" key="1">
    <citation type="submission" date="2024-02" db="EMBL/GenBank/DDBJ databases">
        <title>Chromosome-scale genome assembly of the rough periwinkle Littorina saxatilis.</title>
        <authorList>
            <person name="De Jode A."/>
            <person name="Faria R."/>
            <person name="Formenti G."/>
            <person name="Sims Y."/>
            <person name="Smith T.P."/>
            <person name="Tracey A."/>
            <person name="Wood J.M.D."/>
            <person name="Zagrodzka Z.B."/>
            <person name="Johannesson K."/>
            <person name="Butlin R.K."/>
            <person name="Leder E.H."/>
        </authorList>
    </citation>
    <scope>NUCLEOTIDE SEQUENCE [LARGE SCALE GENOMIC DNA]</scope>
    <source>
        <strain evidence="4">Snail1</strain>
        <tissue evidence="4">Muscle</tissue>
    </source>
</reference>
<dbReference type="InterPro" id="IPR016187">
    <property type="entry name" value="CTDL_fold"/>
</dbReference>
<evidence type="ECO:0000259" key="3">
    <source>
        <dbReference type="PROSITE" id="PS50041"/>
    </source>
</evidence>
<dbReference type="PANTHER" id="PTHR22801">
    <property type="entry name" value="LITHOSTATHINE"/>
    <property type="match status" value="1"/>
</dbReference>
<dbReference type="PROSITE" id="PS00615">
    <property type="entry name" value="C_TYPE_LECTIN_1"/>
    <property type="match status" value="1"/>
</dbReference>
<evidence type="ECO:0000313" key="5">
    <source>
        <dbReference type="Proteomes" id="UP001374579"/>
    </source>
</evidence>
<name>A0AAN9BSC2_9CAEN</name>
<dbReference type="AlphaFoldDB" id="A0AAN9BSC2"/>